<feature type="compositionally biased region" description="Low complexity" evidence="1">
    <location>
        <begin position="292"/>
        <end position="305"/>
    </location>
</feature>
<feature type="region of interest" description="Disordered" evidence="1">
    <location>
        <begin position="285"/>
        <end position="305"/>
    </location>
</feature>
<feature type="compositionally biased region" description="Low complexity" evidence="1">
    <location>
        <begin position="140"/>
        <end position="164"/>
    </location>
</feature>
<dbReference type="AlphaFoldDB" id="A0A7G9T8I4"/>
<gene>
    <name evidence="3" type="ORF">IAE60_10600</name>
</gene>
<dbReference type="InterPro" id="IPR052383">
    <property type="entry name" value="Anti-sigma-E_RseA-like"/>
</dbReference>
<dbReference type="InterPro" id="IPR005572">
    <property type="entry name" value="Anti-sigma_E_RseA_N"/>
</dbReference>
<evidence type="ECO:0000259" key="2">
    <source>
        <dbReference type="Pfam" id="PF03872"/>
    </source>
</evidence>
<dbReference type="Proteomes" id="UP000515838">
    <property type="component" value="Chromosome"/>
</dbReference>
<dbReference type="RefSeq" id="WP_187572211.1">
    <property type="nucleotide sequence ID" value="NZ_CP060731.1"/>
</dbReference>
<organism evidence="3 4">
    <name type="scientific">Pseudoxanthomonas mexicana</name>
    <dbReference type="NCBI Taxonomy" id="128785"/>
    <lineage>
        <taxon>Bacteria</taxon>
        <taxon>Pseudomonadati</taxon>
        <taxon>Pseudomonadota</taxon>
        <taxon>Gammaproteobacteria</taxon>
        <taxon>Lysobacterales</taxon>
        <taxon>Lysobacteraceae</taxon>
        <taxon>Pseudoxanthomonas</taxon>
    </lineage>
</organism>
<dbReference type="PANTHER" id="PTHR38104">
    <property type="match status" value="1"/>
</dbReference>
<dbReference type="Pfam" id="PF03872">
    <property type="entry name" value="RseA_N"/>
    <property type="match status" value="1"/>
</dbReference>
<sequence length="305" mass="31581">MTARNETPTIDKLDIHHRQQLSALMDGELLADEARFLLRRLQHDRDLAGCWERWQLCGDALRGRAQAPAPAGFAERVALAIAGDAAASNAAQAAPSAPAARPRNLLARWGGGALAASVALVALFMARQQSPQDVPVGDGAQVASTQTTTPATAPASPADPAPDAEAYAAAAVAVAATVPRRQDATRRSATRSQQAARNAQRVARADAPVRATGNVSAQRAPLDAMAALSAATALPAASDPFSHRAQDAVVASRPWPRSALSGYPSATGALTTGYSAETAARTFYPFEPRPHSAPSVAVPADAPRE</sequence>
<dbReference type="GeneID" id="81471421"/>
<feature type="region of interest" description="Disordered" evidence="1">
    <location>
        <begin position="132"/>
        <end position="164"/>
    </location>
</feature>
<feature type="region of interest" description="Disordered" evidence="1">
    <location>
        <begin position="178"/>
        <end position="214"/>
    </location>
</feature>
<dbReference type="Gene3D" id="1.10.10.880">
    <property type="entry name" value="Anti sigma-E protein RseA, N-terminal domain"/>
    <property type="match status" value="1"/>
</dbReference>
<dbReference type="InterPro" id="IPR036147">
    <property type="entry name" value="Anti-sigma_E_RseA_N_sf"/>
</dbReference>
<evidence type="ECO:0000256" key="1">
    <source>
        <dbReference type="SAM" id="MobiDB-lite"/>
    </source>
</evidence>
<feature type="compositionally biased region" description="Low complexity" evidence="1">
    <location>
        <begin position="190"/>
        <end position="206"/>
    </location>
</feature>
<dbReference type="EMBL" id="CP060731">
    <property type="protein sequence ID" value="QNN76409.1"/>
    <property type="molecule type" value="Genomic_DNA"/>
</dbReference>
<dbReference type="CDD" id="cd16328">
    <property type="entry name" value="RseA_N"/>
    <property type="match status" value="1"/>
</dbReference>
<name>A0A7G9T8I4_PSEMX</name>
<evidence type="ECO:0000313" key="4">
    <source>
        <dbReference type="Proteomes" id="UP000515838"/>
    </source>
</evidence>
<reference evidence="3 4" key="1">
    <citation type="submission" date="2020-08" db="EMBL/GenBank/DDBJ databases">
        <title>Streptomycin Non-resistant strain, P. mexicana.</title>
        <authorList>
            <person name="Ganesh-Kumar S."/>
            <person name="Zhe T."/>
            <person name="Yu Z."/>
            <person name="Min Y."/>
        </authorList>
    </citation>
    <scope>NUCLEOTIDE SEQUENCE [LARGE SCALE GENOMIC DNA]</scope>
    <source>
        <strain evidence="3 4">GTZY2</strain>
    </source>
</reference>
<dbReference type="GO" id="GO:0016989">
    <property type="term" value="F:sigma factor antagonist activity"/>
    <property type="evidence" value="ECO:0007669"/>
    <property type="project" value="InterPro"/>
</dbReference>
<proteinExistence type="predicted"/>
<dbReference type="PANTHER" id="PTHR38104:SF1">
    <property type="entry name" value="ANTI-SIGMA-E FACTOR RSEA"/>
    <property type="match status" value="1"/>
</dbReference>
<protein>
    <submittedName>
        <fullName evidence="3">Sigma-E factor negative regulatory protein</fullName>
    </submittedName>
</protein>
<feature type="domain" description="Anti sigma-E protein RseA N-terminal" evidence="2">
    <location>
        <begin position="18"/>
        <end position="100"/>
    </location>
</feature>
<dbReference type="SUPFAM" id="SSF89069">
    <property type="entry name" value="N-terminal, cytoplasmic domain of anti-sigmaE factor RseA"/>
    <property type="match status" value="1"/>
</dbReference>
<evidence type="ECO:0000313" key="3">
    <source>
        <dbReference type="EMBL" id="QNN76409.1"/>
    </source>
</evidence>
<accession>A0A7G9T8I4</accession>